<dbReference type="eggNOG" id="KOG2573">
    <property type="taxonomic scope" value="Eukaryota"/>
</dbReference>
<dbReference type="PANTHER" id="PTHR10894:SF0">
    <property type="entry name" value="NUCLEOLAR PROTEIN 56"/>
    <property type="match status" value="1"/>
</dbReference>
<name>A0A061H210_9BASI</name>
<evidence type="ECO:0000256" key="6">
    <source>
        <dbReference type="ARBA" id="ARBA00056216"/>
    </source>
</evidence>
<feature type="compositionally biased region" description="Acidic residues" evidence="7">
    <location>
        <begin position="441"/>
        <end position="458"/>
    </location>
</feature>
<evidence type="ECO:0000256" key="1">
    <source>
        <dbReference type="ARBA" id="ARBA00004604"/>
    </source>
</evidence>
<comment type="similarity">
    <text evidence="2">Belongs to the NOP5/NOP56 family.</text>
</comment>
<feature type="compositionally biased region" description="Basic residues" evidence="7">
    <location>
        <begin position="483"/>
        <end position="498"/>
    </location>
</feature>
<dbReference type="InterPro" id="IPR012976">
    <property type="entry name" value="NOSIC"/>
</dbReference>
<protein>
    <recommendedName>
        <fullName evidence="5">Nucleolar protein 56</fullName>
    </recommendedName>
</protein>
<feature type="domain" description="Nop" evidence="8">
    <location>
        <begin position="297"/>
        <end position="415"/>
    </location>
</feature>
<dbReference type="PROSITE" id="PS51358">
    <property type="entry name" value="NOP"/>
    <property type="match status" value="1"/>
</dbReference>
<evidence type="ECO:0000256" key="3">
    <source>
        <dbReference type="ARBA" id="ARBA00022517"/>
    </source>
</evidence>
<gene>
    <name evidence="9" type="ORF">PFL1_06687</name>
</gene>
<keyword evidence="4" id="KW-0539">Nucleus</keyword>
<proteinExistence type="inferred from homology"/>
<keyword evidence="3" id="KW-0690">Ribosome biogenesis</keyword>
<dbReference type="Proteomes" id="UP000053664">
    <property type="component" value="Unassembled WGS sequence"/>
</dbReference>
<feature type="region of interest" description="Disordered" evidence="7">
    <location>
        <begin position="440"/>
        <end position="531"/>
    </location>
</feature>
<dbReference type="HOGENOM" id="CLU_015495_4_0_1"/>
<dbReference type="InterPro" id="IPR036070">
    <property type="entry name" value="Nop_dom_sf"/>
</dbReference>
<dbReference type="Pfam" id="PF08156">
    <property type="entry name" value="NOP5NT"/>
    <property type="match status" value="1"/>
</dbReference>
<evidence type="ECO:0000256" key="2">
    <source>
        <dbReference type="ARBA" id="ARBA00009211"/>
    </source>
</evidence>
<feature type="compositionally biased region" description="Basic and acidic residues" evidence="7">
    <location>
        <begin position="499"/>
        <end position="524"/>
    </location>
</feature>
<dbReference type="GO" id="GO:0030515">
    <property type="term" value="F:snoRNA binding"/>
    <property type="evidence" value="ECO:0007669"/>
    <property type="project" value="InterPro"/>
</dbReference>
<dbReference type="AlphaFoldDB" id="A0A061H210"/>
<dbReference type="PANTHER" id="PTHR10894">
    <property type="entry name" value="NUCLEOLAR PROTEIN 5 NUCLEOLAR PROTEIN NOP5 NOP58"/>
    <property type="match status" value="1"/>
</dbReference>
<accession>A0A061H210</accession>
<evidence type="ECO:0000256" key="4">
    <source>
        <dbReference type="ARBA" id="ARBA00023242"/>
    </source>
</evidence>
<dbReference type="FunFam" id="1.10.246.90:FF:000001">
    <property type="entry name" value="Nucleolar protein 56"/>
    <property type="match status" value="1"/>
</dbReference>
<dbReference type="SUPFAM" id="SSF89124">
    <property type="entry name" value="Nop domain"/>
    <property type="match status" value="1"/>
</dbReference>
<organism evidence="9 10">
    <name type="scientific">Pseudozyma flocculosa PF-1</name>
    <dbReference type="NCBI Taxonomy" id="1277687"/>
    <lineage>
        <taxon>Eukaryota</taxon>
        <taxon>Fungi</taxon>
        <taxon>Dikarya</taxon>
        <taxon>Basidiomycota</taxon>
        <taxon>Ustilaginomycotina</taxon>
        <taxon>Ustilaginomycetes</taxon>
        <taxon>Ustilaginales</taxon>
        <taxon>Ustilaginaceae</taxon>
        <taxon>Pseudozyma</taxon>
    </lineage>
</organism>
<dbReference type="GO" id="GO:0031428">
    <property type="term" value="C:box C/D methylation guide snoRNP complex"/>
    <property type="evidence" value="ECO:0007669"/>
    <property type="project" value="InterPro"/>
</dbReference>
<dbReference type="Pfam" id="PF01798">
    <property type="entry name" value="Nop"/>
    <property type="match status" value="1"/>
</dbReference>
<feature type="compositionally biased region" description="Basic and acidic residues" evidence="7">
    <location>
        <begin position="470"/>
        <end position="482"/>
    </location>
</feature>
<evidence type="ECO:0000259" key="8">
    <source>
        <dbReference type="PROSITE" id="PS51358"/>
    </source>
</evidence>
<dbReference type="FunFam" id="1.10.287.4070:FF:000002">
    <property type="entry name" value="Nucleolar protein 56"/>
    <property type="match status" value="1"/>
</dbReference>
<evidence type="ECO:0000256" key="5">
    <source>
        <dbReference type="ARBA" id="ARBA00040742"/>
    </source>
</evidence>
<dbReference type="InterPro" id="IPR045056">
    <property type="entry name" value="Nop56/Nop58"/>
</dbReference>
<comment type="subcellular location">
    <subcellularLocation>
        <location evidence="1">Nucleus</location>
        <location evidence="1">Nucleolus</location>
    </subcellularLocation>
</comment>
<dbReference type="GO" id="GO:0032040">
    <property type="term" value="C:small-subunit processome"/>
    <property type="evidence" value="ECO:0007669"/>
    <property type="project" value="InterPro"/>
</dbReference>
<dbReference type="KEGG" id="pfp:PFL1_06687"/>
<dbReference type="Gene3D" id="1.10.246.90">
    <property type="entry name" value="Nop domain"/>
    <property type="match status" value="1"/>
</dbReference>
<dbReference type="SMART" id="SM00931">
    <property type="entry name" value="NOSIC"/>
    <property type="match status" value="1"/>
</dbReference>
<dbReference type="Gene3D" id="1.10.287.4070">
    <property type="match status" value="1"/>
</dbReference>
<dbReference type="OrthoDB" id="6780543at2759"/>
<dbReference type="EMBL" id="KE361650">
    <property type="protein sequence ID" value="EPQ25820.1"/>
    <property type="molecule type" value="Genomic_DNA"/>
</dbReference>
<dbReference type="InterPro" id="IPR042239">
    <property type="entry name" value="Nop_C"/>
</dbReference>
<dbReference type="InterPro" id="IPR012974">
    <property type="entry name" value="NOP58/56_N"/>
</dbReference>
<comment type="function">
    <text evidence="6">Required for 60S ribosomal subunit synthesis.</text>
</comment>
<dbReference type="RefSeq" id="XP_007882424.1">
    <property type="nucleotide sequence ID" value="XM_007884233.1"/>
</dbReference>
<reference evidence="9 10" key="1">
    <citation type="journal article" date="2013" name="Plant Cell">
        <title>The transition from a phytopathogenic smut ancestor to an anamorphic biocontrol agent deciphered by comparative whole-genome analysis.</title>
        <authorList>
            <person name="Lefebvre F."/>
            <person name="Joly D.L."/>
            <person name="Labbe C."/>
            <person name="Teichmann B."/>
            <person name="Linning R."/>
            <person name="Belzile F."/>
            <person name="Bakkeren G."/>
            <person name="Belanger R.R."/>
        </authorList>
    </citation>
    <scope>NUCLEOTIDE SEQUENCE [LARGE SCALE GENOMIC DNA]</scope>
    <source>
        <strain evidence="9 10">PF-1</strain>
    </source>
</reference>
<evidence type="ECO:0000313" key="10">
    <source>
        <dbReference type="Proteomes" id="UP000053664"/>
    </source>
</evidence>
<sequence length="531" mass="58188">MSSAPTHVLFECATGCAVFEVVQVEEIGNLTSAVQKSVAEFTTFAKMVKLVSFSPFKNALDALQASLDISEGVVNDYLKSLLTLNLPTGKKIKSVLLGVADRNLASSIVGELGIPCDTGETSIEIIRGVRQHAERLLRGMAEGDLAKAQLGLGHSYSRSKVKFNVNRSDNMIIQAIALLDTLDKDVNTFAMRVREWYGWHFPELVKLTPDNMTYAKLARFIKHKERLTEDHVEEMTDILAGDETMAKNVLDAARASMGTEIGEMDMTNIENFAERVVNLAEYRKNMHKYLVEKMHLVAPNLSALLGEVIGARLISHAGSLTNLAKYPASTVQILGAEKALFRALKTKGNTPKYGLIYHASAIARAAPKNKGRMSRFLANKISIASRIDCFSDTPTTKFGEVLNVQVEERLAFYETGKPPGKNSDAMSKAIKAIEEAAGDLMDVDAADDDEDEDDDEEDAKMPAAVGVTDPADKKKEKKDKKDKSSKKDKKEKKDKKSKSKADDADKDDDVKRAAAKAAKKEAKKAARKAKA</sequence>
<dbReference type="InterPro" id="IPR002687">
    <property type="entry name" value="Nop_dom"/>
</dbReference>
<dbReference type="GeneID" id="19320759"/>
<dbReference type="GO" id="GO:0042254">
    <property type="term" value="P:ribosome biogenesis"/>
    <property type="evidence" value="ECO:0007669"/>
    <property type="project" value="UniProtKB-KW"/>
</dbReference>
<evidence type="ECO:0000256" key="7">
    <source>
        <dbReference type="SAM" id="MobiDB-lite"/>
    </source>
</evidence>
<evidence type="ECO:0000313" key="9">
    <source>
        <dbReference type="EMBL" id="EPQ25820.1"/>
    </source>
</evidence>